<comment type="subcellular location">
    <subcellularLocation>
        <location evidence="1">Cell membrane</location>
        <topology evidence="1">Multi-pass membrane protein</topology>
    </subcellularLocation>
</comment>
<dbReference type="Proteomes" id="UP000625930">
    <property type="component" value="Unassembled WGS sequence"/>
</dbReference>
<evidence type="ECO:0000256" key="2">
    <source>
        <dbReference type="ARBA" id="ARBA00022692"/>
    </source>
</evidence>
<evidence type="ECO:0000256" key="5">
    <source>
        <dbReference type="ARBA" id="ARBA00022989"/>
    </source>
</evidence>
<dbReference type="Gene3D" id="1.20.1560.10">
    <property type="entry name" value="ABC transporter type 1, transmembrane domain"/>
    <property type="match status" value="1"/>
</dbReference>
<comment type="caution">
    <text evidence="7">The sequence shown here is derived from an EMBL/GenBank/DDBJ whole genome shotgun (WGS) entry which is preliminary data.</text>
</comment>
<dbReference type="SUPFAM" id="SSF52540">
    <property type="entry name" value="P-loop containing nucleoside triphosphate hydrolases"/>
    <property type="match status" value="1"/>
</dbReference>
<dbReference type="PROSITE" id="PS50929">
    <property type="entry name" value="ABC_TM1F"/>
    <property type="match status" value="1"/>
</dbReference>
<dbReference type="EMBL" id="JADUNP010000017">
    <property type="protein sequence ID" value="MBH1652548.1"/>
    <property type="molecule type" value="Genomic_DNA"/>
</dbReference>
<dbReference type="RefSeq" id="WP_154264127.1">
    <property type="nucleotide sequence ID" value="NZ_CP040438.1"/>
</dbReference>
<dbReference type="GO" id="GO:1904680">
    <property type="term" value="F:peptide transmembrane transporter activity"/>
    <property type="evidence" value="ECO:0007669"/>
    <property type="project" value="InterPro"/>
</dbReference>
<evidence type="ECO:0000313" key="7">
    <source>
        <dbReference type="EMBL" id="MBH1652548.1"/>
    </source>
</evidence>
<dbReference type="GO" id="GO:0016887">
    <property type="term" value="F:ATP hydrolysis activity"/>
    <property type="evidence" value="ECO:0007669"/>
    <property type="project" value="InterPro"/>
</dbReference>
<accession>A0A6B8J6T7</accession>
<dbReference type="InterPro" id="IPR003593">
    <property type="entry name" value="AAA+_ATPase"/>
</dbReference>
<evidence type="ECO:0000256" key="4">
    <source>
        <dbReference type="ARBA" id="ARBA00022840"/>
    </source>
</evidence>
<dbReference type="SUPFAM" id="SSF90123">
    <property type="entry name" value="ABC transporter transmembrane region"/>
    <property type="match status" value="1"/>
</dbReference>
<name>A0A6B8J6T7_STEMA</name>
<dbReference type="InterPro" id="IPR036640">
    <property type="entry name" value="ABC1_TM_sf"/>
</dbReference>
<dbReference type="SMART" id="SM00382">
    <property type="entry name" value="AAA"/>
    <property type="match status" value="1"/>
</dbReference>
<dbReference type="InterPro" id="IPR039421">
    <property type="entry name" value="Type_1_exporter"/>
</dbReference>
<dbReference type="PANTHER" id="PTHR24221:SF654">
    <property type="entry name" value="ATP-BINDING CASSETTE SUB-FAMILY B MEMBER 6"/>
    <property type="match status" value="1"/>
</dbReference>
<dbReference type="PANTHER" id="PTHR24221">
    <property type="entry name" value="ATP-BINDING CASSETTE SUB-FAMILY B"/>
    <property type="match status" value="1"/>
</dbReference>
<proteinExistence type="predicted"/>
<reference evidence="7" key="1">
    <citation type="submission" date="2020-11" db="EMBL/GenBank/DDBJ databases">
        <title>Enhanced detection system for hospital associated transmission using whole genome sequencing surveillance.</title>
        <authorList>
            <person name="Harrison L.H."/>
            <person name="Van Tyne D."/>
            <person name="Marsh J.W."/>
            <person name="Griffith M.P."/>
            <person name="Snyder D.J."/>
            <person name="Cooper V.S."/>
            <person name="Mustapha M."/>
        </authorList>
    </citation>
    <scope>NUCLEOTIDE SEQUENCE</scope>
    <source>
        <strain evidence="7">STEN00091</strain>
    </source>
</reference>
<dbReference type="InterPro" id="IPR005898">
    <property type="entry name" value="Cyc_pep_transpt_SyrD/YojI"/>
</dbReference>
<evidence type="ECO:0000313" key="8">
    <source>
        <dbReference type="Proteomes" id="UP000625930"/>
    </source>
</evidence>
<keyword evidence="6" id="KW-0472">Membrane</keyword>
<keyword evidence="5" id="KW-1133">Transmembrane helix</keyword>
<sequence>MLMVEIHRNKAKIVLIGAISALAGAANIVLMVLINKYIHVTRFDATSVATFGLVLLSVIGFTILSQVLLSRLGAETFMKLREGLVKGISNLSVQQVEAIGSHRLYTALTKDVPAVHELFTMLPGYVFNGTVVLACLIYLGTLSLQLFGIFLAFLLLALGVAKFVIANRAERKFVVRRKIEDDLFRCYEALIDGNKELKFNRWRGEAFLGQELREHAESYRKATVSAEALWGLSSSWASAIVFIAIGAILFLSPAVGVLDRAYVMSFIIVIFYMVGPLNILMNSFRTIYGAKIGSAKLAELQLTLPLEPAAITQHAMEPFQSLVMRDVGFTYESQDEGTEGFSIGPLNLEITRGEIVYFVGGNGSGKTTAAKLLTGLYAVEGGDILVNGQEAASQSQHFQWFSAVFQDYYLFETLVPKDDAPLHLHEASALVKRLGLSAKVSIENGRISTTRLSYGQRKRLALLVAYFDNSDIYVFDEWAADQDPEFREFFYKELLFDLKRLGKTIVVVSHDERYFHLADKVVKFAGGSIVSVTERSEQVARTPQASLSV</sequence>
<gene>
    <name evidence="7" type="ORF">I5U67_10235</name>
</gene>
<dbReference type="InterPro" id="IPR017871">
    <property type="entry name" value="ABC_transporter-like_CS"/>
</dbReference>
<dbReference type="NCBIfam" id="TIGR01194">
    <property type="entry name" value="cyc_pep_trnsptr"/>
    <property type="match status" value="1"/>
</dbReference>
<evidence type="ECO:0000256" key="1">
    <source>
        <dbReference type="ARBA" id="ARBA00004651"/>
    </source>
</evidence>
<dbReference type="InterPro" id="IPR027417">
    <property type="entry name" value="P-loop_NTPase"/>
</dbReference>
<dbReference type="Pfam" id="PF00005">
    <property type="entry name" value="ABC_tran"/>
    <property type="match status" value="1"/>
</dbReference>
<dbReference type="PROSITE" id="PS50893">
    <property type="entry name" value="ABC_TRANSPORTER_2"/>
    <property type="match status" value="1"/>
</dbReference>
<organism evidence="7 8">
    <name type="scientific">Stenotrophomonas maltophilia</name>
    <name type="common">Pseudomonas maltophilia</name>
    <name type="synonym">Xanthomonas maltophilia</name>
    <dbReference type="NCBI Taxonomy" id="40324"/>
    <lineage>
        <taxon>Bacteria</taxon>
        <taxon>Pseudomonadati</taxon>
        <taxon>Pseudomonadota</taxon>
        <taxon>Gammaproteobacteria</taxon>
        <taxon>Lysobacterales</taxon>
        <taxon>Lysobacteraceae</taxon>
        <taxon>Stenotrophomonas</taxon>
        <taxon>Stenotrophomonas maltophilia group</taxon>
    </lineage>
</organism>
<dbReference type="GO" id="GO:0015833">
    <property type="term" value="P:peptide transport"/>
    <property type="evidence" value="ECO:0007669"/>
    <property type="project" value="InterPro"/>
</dbReference>
<dbReference type="InterPro" id="IPR003439">
    <property type="entry name" value="ABC_transporter-like_ATP-bd"/>
</dbReference>
<dbReference type="GO" id="GO:0005886">
    <property type="term" value="C:plasma membrane"/>
    <property type="evidence" value="ECO:0007669"/>
    <property type="project" value="UniProtKB-SubCell"/>
</dbReference>
<dbReference type="GO" id="GO:0140359">
    <property type="term" value="F:ABC-type transporter activity"/>
    <property type="evidence" value="ECO:0007669"/>
    <property type="project" value="InterPro"/>
</dbReference>
<dbReference type="PROSITE" id="PS00211">
    <property type="entry name" value="ABC_TRANSPORTER_1"/>
    <property type="match status" value="1"/>
</dbReference>
<keyword evidence="3" id="KW-0547">Nucleotide-binding</keyword>
<dbReference type="Gene3D" id="3.40.50.300">
    <property type="entry name" value="P-loop containing nucleotide triphosphate hydrolases"/>
    <property type="match status" value="1"/>
</dbReference>
<evidence type="ECO:0000256" key="3">
    <source>
        <dbReference type="ARBA" id="ARBA00022741"/>
    </source>
</evidence>
<dbReference type="AlphaFoldDB" id="A0A6B8J6T7"/>
<keyword evidence="2" id="KW-0812">Transmembrane</keyword>
<evidence type="ECO:0000256" key="6">
    <source>
        <dbReference type="ARBA" id="ARBA00023136"/>
    </source>
</evidence>
<dbReference type="InterPro" id="IPR011527">
    <property type="entry name" value="ABC1_TM_dom"/>
</dbReference>
<dbReference type="GO" id="GO:0005524">
    <property type="term" value="F:ATP binding"/>
    <property type="evidence" value="ECO:0007669"/>
    <property type="project" value="UniProtKB-KW"/>
</dbReference>
<dbReference type="Pfam" id="PF00664">
    <property type="entry name" value="ABC_membrane"/>
    <property type="match status" value="1"/>
</dbReference>
<keyword evidence="4" id="KW-0067">ATP-binding</keyword>
<protein>
    <submittedName>
        <fullName evidence="7">Cyclic peptide export ABC transporter</fullName>
    </submittedName>
</protein>